<dbReference type="KEGG" id="hch:HCH_05401"/>
<dbReference type="Proteomes" id="UP000000238">
    <property type="component" value="Chromosome"/>
</dbReference>
<dbReference type="GO" id="GO:0003746">
    <property type="term" value="F:translation elongation factor activity"/>
    <property type="evidence" value="ECO:0007669"/>
    <property type="project" value="UniProtKB-KW"/>
</dbReference>
<evidence type="ECO:0000313" key="1">
    <source>
        <dbReference type="EMBL" id="ABC32070.1"/>
    </source>
</evidence>
<dbReference type="STRING" id="349521.HCH_05401"/>
<keyword evidence="1" id="KW-0251">Elongation factor</keyword>
<organism evidence="1 2">
    <name type="scientific">Hahella chejuensis (strain KCTC 2396)</name>
    <dbReference type="NCBI Taxonomy" id="349521"/>
    <lineage>
        <taxon>Bacteria</taxon>
        <taxon>Pseudomonadati</taxon>
        <taxon>Pseudomonadota</taxon>
        <taxon>Gammaproteobacteria</taxon>
        <taxon>Oceanospirillales</taxon>
        <taxon>Hahellaceae</taxon>
        <taxon>Hahella</taxon>
    </lineage>
</organism>
<keyword evidence="1" id="KW-0648">Protein biosynthesis</keyword>
<proteinExistence type="predicted"/>
<dbReference type="RefSeq" id="WP_011399134.1">
    <property type="nucleotide sequence ID" value="NC_007645.1"/>
</dbReference>
<evidence type="ECO:0000313" key="2">
    <source>
        <dbReference type="Proteomes" id="UP000000238"/>
    </source>
</evidence>
<dbReference type="eggNOG" id="ENOG502Z85G">
    <property type="taxonomic scope" value="Bacteria"/>
</dbReference>
<gene>
    <name evidence="1" type="ordered locus">HCH_05401</name>
</gene>
<dbReference type="AlphaFoldDB" id="Q2SBA4"/>
<accession>Q2SBA4</accession>
<name>Q2SBA4_HAHCH</name>
<dbReference type="HOGENOM" id="CLU_031627_1_0_6"/>
<sequence length="600" mass="67278">MDGQSTAPKITVPELKLTSLSFCEPNVKQLEHWVSQLPIANIGETAKRLYHAIIELNQLITAPANRFQLMEVVRGPIYYVCTELSKHFLNHSIVLPEKQRKIANLAQALQLHLANGYKLVIHDQLSASMSDRAKKSLATACHRAISDLSRCVLRACQLYCQSPTNVWLEIHQLYKFARTYKFANAKVRDEQSKLFEETTLEHIYKRVLLLGCCKPNQMRQNDIAAAFEAFESWAQFTDVLDDVETNALFIVNPGADAAPHYRSLQSAAPTLDSFGFDTARLVDRLTDYIAYVNTHKKTPEGVLDMPVRMTDNVLSSLSQALGILTKRTFKRMSSTGRVFLSVGLSATHFFCANGVEFNTLLMSKNDDEDDVNYFMQRARKTDVWNSSFDAGPTRDDRGRAAEMSPINYPGINRIKQTETKANYMQHIVPLVNTSPGGYCIQWVGDVPGNVQAGELLGVREDESHPWSISVIRWIRQIKQHGTQFGVELLAPSAKPCGVQLTQKTGEGSEFLRGLLLPELPSIGQPATLITPRLPFQVGHKVIINKQGRETKVQLCRRVSATGSFSQFEIKFLNQSLNQAQEEVKTTGASEDDFDSLWPSL</sequence>
<reference evidence="1 2" key="1">
    <citation type="journal article" date="2005" name="Nucleic Acids Res.">
        <title>Genomic blueprint of Hahella chejuensis, a marine microbe producing an algicidal agent.</title>
        <authorList>
            <person name="Jeong H."/>
            <person name="Yim J.H."/>
            <person name="Lee C."/>
            <person name="Choi S.-H."/>
            <person name="Park Y.K."/>
            <person name="Yoon S.H."/>
            <person name="Hur C.-G."/>
            <person name="Kang H.-Y."/>
            <person name="Kim D."/>
            <person name="Lee H.H."/>
            <person name="Park K.H."/>
            <person name="Park S.-H."/>
            <person name="Park H.-S."/>
            <person name="Lee H.K."/>
            <person name="Oh T.K."/>
            <person name="Kim J.F."/>
        </authorList>
    </citation>
    <scope>NUCLEOTIDE SEQUENCE [LARGE SCALE GENOMIC DNA]</scope>
    <source>
        <strain evidence="1 2">KCTC 2396</strain>
    </source>
</reference>
<dbReference type="OrthoDB" id="5724405at2"/>
<protein>
    <submittedName>
        <fullName evidence="1">GTPase-translation elongation factors</fullName>
    </submittedName>
</protein>
<dbReference type="EMBL" id="CP000155">
    <property type="protein sequence ID" value="ABC32070.1"/>
    <property type="molecule type" value="Genomic_DNA"/>
</dbReference>
<keyword evidence="2" id="KW-1185">Reference proteome</keyword>